<organism evidence="7">
    <name type="scientific">Attheya septentrionalis</name>
    <dbReference type="NCBI Taxonomy" id="420275"/>
    <lineage>
        <taxon>Eukaryota</taxon>
        <taxon>Sar</taxon>
        <taxon>Stramenopiles</taxon>
        <taxon>Ochrophyta</taxon>
        <taxon>Bacillariophyta</taxon>
        <taxon>Coscinodiscophyceae</taxon>
        <taxon>Chaetocerotophycidae</taxon>
        <taxon>Chaetocerotales</taxon>
        <taxon>Attheyaceae</taxon>
        <taxon>Attheya</taxon>
    </lineage>
</organism>
<evidence type="ECO:0000259" key="6">
    <source>
        <dbReference type="Pfam" id="PF08784"/>
    </source>
</evidence>
<keyword evidence="3" id="KW-0238">DNA-binding</keyword>
<evidence type="ECO:0000256" key="4">
    <source>
        <dbReference type="ARBA" id="ARBA00023242"/>
    </source>
</evidence>
<dbReference type="GO" id="GO:0006260">
    <property type="term" value="P:DNA replication"/>
    <property type="evidence" value="ECO:0007669"/>
    <property type="project" value="TreeGrafter"/>
</dbReference>
<dbReference type="GO" id="GO:0000781">
    <property type="term" value="C:chromosome, telomeric region"/>
    <property type="evidence" value="ECO:0007669"/>
    <property type="project" value="TreeGrafter"/>
</dbReference>
<reference evidence="7" key="1">
    <citation type="submission" date="2021-01" db="EMBL/GenBank/DDBJ databases">
        <authorList>
            <person name="Corre E."/>
            <person name="Pelletier E."/>
            <person name="Niang G."/>
            <person name="Scheremetjew M."/>
            <person name="Finn R."/>
            <person name="Kale V."/>
            <person name="Holt S."/>
            <person name="Cochrane G."/>
            <person name="Meng A."/>
            <person name="Brown T."/>
            <person name="Cohen L."/>
        </authorList>
    </citation>
    <scope>NUCLEOTIDE SEQUENCE</scope>
    <source>
        <strain evidence="7">CCMP2084</strain>
    </source>
</reference>
<dbReference type="InterPro" id="IPR036390">
    <property type="entry name" value="WH_DNA-bd_sf"/>
</dbReference>
<dbReference type="GO" id="GO:0003697">
    <property type="term" value="F:single-stranded DNA binding"/>
    <property type="evidence" value="ECO:0007669"/>
    <property type="project" value="TreeGrafter"/>
</dbReference>
<comment type="similarity">
    <text evidence="2">Belongs to the replication factor A protein 2 family.</text>
</comment>
<sequence length="280" mass="30302">MSGFQQFGDSAASGDGDGRAKRKAYDEQTLIPVTIAMLKQTDSTANQTGAGAEALRDGRELHRVKLVGAIRSYEVHSTHIVYSIEDSTGLIEVKDWLNQDDNPASAQLRQEACQDHIYVRIIGQLKDYDGSRHIVADSDSIRKVQTGNEYTHHLLEVAHSAQRHQKTFGASPFQPSYNDTSSGVGFGGGGSGGGGGMASVGQPMHATGQFQSDSKNPVNVSVRAYIVAEGESSDAGVDIHDCIQYLSNRHGEAEVRRAIEELTEEGHVYSTIDERHFKAA</sequence>
<evidence type="ECO:0000313" key="7">
    <source>
        <dbReference type="EMBL" id="CAD9824421.1"/>
    </source>
</evidence>
<feature type="domain" description="Replication protein A C-terminal" evidence="6">
    <location>
        <begin position="188"/>
        <end position="274"/>
    </location>
</feature>
<dbReference type="InterPro" id="IPR036388">
    <property type="entry name" value="WH-like_DNA-bd_sf"/>
</dbReference>
<feature type="region of interest" description="Disordered" evidence="5">
    <location>
        <begin position="1"/>
        <end position="23"/>
    </location>
</feature>
<dbReference type="EMBL" id="HBHQ01024116">
    <property type="protein sequence ID" value="CAD9824421.1"/>
    <property type="molecule type" value="Transcribed_RNA"/>
</dbReference>
<gene>
    <name evidence="7" type="ORF">ASEP1449_LOCUS16255</name>
</gene>
<evidence type="ECO:0000256" key="2">
    <source>
        <dbReference type="ARBA" id="ARBA00007815"/>
    </source>
</evidence>
<comment type="subcellular location">
    <subcellularLocation>
        <location evidence="1">Nucleus</location>
    </subcellularLocation>
</comment>
<feature type="compositionally biased region" description="Gly residues" evidence="5">
    <location>
        <begin position="189"/>
        <end position="198"/>
    </location>
</feature>
<evidence type="ECO:0000256" key="3">
    <source>
        <dbReference type="ARBA" id="ARBA00023125"/>
    </source>
</evidence>
<dbReference type="Pfam" id="PF08784">
    <property type="entry name" value="RPA_C"/>
    <property type="match status" value="1"/>
</dbReference>
<accession>A0A7S2UMJ1</accession>
<dbReference type="GO" id="GO:0035861">
    <property type="term" value="C:site of double-strand break"/>
    <property type="evidence" value="ECO:0007669"/>
    <property type="project" value="TreeGrafter"/>
</dbReference>
<keyword evidence="4" id="KW-0539">Nucleus</keyword>
<dbReference type="PANTHER" id="PTHR13989:SF16">
    <property type="entry name" value="REPLICATION PROTEIN A2"/>
    <property type="match status" value="1"/>
</dbReference>
<dbReference type="Gene3D" id="1.10.10.10">
    <property type="entry name" value="Winged helix-like DNA-binding domain superfamily/Winged helix DNA-binding domain"/>
    <property type="match status" value="1"/>
</dbReference>
<dbReference type="PANTHER" id="PTHR13989">
    <property type="entry name" value="REPLICATION PROTEIN A-RELATED"/>
    <property type="match status" value="1"/>
</dbReference>
<dbReference type="GO" id="GO:0000724">
    <property type="term" value="P:double-strand break repair via homologous recombination"/>
    <property type="evidence" value="ECO:0007669"/>
    <property type="project" value="TreeGrafter"/>
</dbReference>
<dbReference type="Gene3D" id="2.40.50.140">
    <property type="entry name" value="Nucleic acid-binding proteins"/>
    <property type="match status" value="1"/>
</dbReference>
<dbReference type="SUPFAM" id="SSF46785">
    <property type="entry name" value="Winged helix' DNA-binding domain"/>
    <property type="match status" value="1"/>
</dbReference>
<proteinExistence type="inferred from homology"/>
<evidence type="ECO:0000256" key="5">
    <source>
        <dbReference type="SAM" id="MobiDB-lite"/>
    </source>
</evidence>
<dbReference type="SUPFAM" id="SSF50249">
    <property type="entry name" value="Nucleic acid-binding proteins"/>
    <property type="match status" value="1"/>
</dbReference>
<dbReference type="InterPro" id="IPR040260">
    <property type="entry name" value="RFA2-like"/>
</dbReference>
<name>A0A7S2UMJ1_9STRA</name>
<dbReference type="GO" id="GO:0006289">
    <property type="term" value="P:nucleotide-excision repair"/>
    <property type="evidence" value="ECO:0007669"/>
    <property type="project" value="TreeGrafter"/>
</dbReference>
<dbReference type="AlphaFoldDB" id="A0A7S2UMJ1"/>
<dbReference type="InterPro" id="IPR014892">
    <property type="entry name" value="RPA_C"/>
</dbReference>
<dbReference type="GO" id="GO:0005662">
    <property type="term" value="C:DNA replication factor A complex"/>
    <property type="evidence" value="ECO:0007669"/>
    <property type="project" value="TreeGrafter"/>
</dbReference>
<feature type="region of interest" description="Disordered" evidence="5">
    <location>
        <begin position="189"/>
        <end position="215"/>
    </location>
</feature>
<evidence type="ECO:0000256" key="1">
    <source>
        <dbReference type="ARBA" id="ARBA00004123"/>
    </source>
</evidence>
<protein>
    <recommendedName>
        <fullName evidence="6">Replication protein A C-terminal domain-containing protein</fullName>
    </recommendedName>
</protein>
<dbReference type="InterPro" id="IPR012340">
    <property type="entry name" value="NA-bd_OB-fold"/>
</dbReference>
<dbReference type="CDD" id="cd04478">
    <property type="entry name" value="RPA2_DBD_D"/>
    <property type="match status" value="1"/>
</dbReference>